<comment type="caution">
    <text evidence="13">The sequence shown here is derived from an EMBL/GenBank/DDBJ whole genome shotgun (WGS) entry which is preliminary data.</text>
</comment>
<feature type="domain" description="HAMP" evidence="12">
    <location>
        <begin position="174"/>
        <end position="227"/>
    </location>
</feature>
<dbReference type="InterPro" id="IPR005467">
    <property type="entry name" value="His_kinase_dom"/>
</dbReference>
<dbReference type="SUPFAM" id="SSF47384">
    <property type="entry name" value="Homodimeric domain of signal transducing histidine kinase"/>
    <property type="match status" value="1"/>
</dbReference>
<comment type="subcellular location">
    <subcellularLocation>
        <location evidence="2">Membrane</location>
    </subcellularLocation>
</comment>
<accession>A0A841HS89</accession>
<evidence type="ECO:0000256" key="1">
    <source>
        <dbReference type="ARBA" id="ARBA00000085"/>
    </source>
</evidence>
<dbReference type="PANTHER" id="PTHR45436">
    <property type="entry name" value="SENSOR HISTIDINE KINASE YKOH"/>
    <property type="match status" value="1"/>
</dbReference>
<comment type="catalytic activity">
    <reaction evidence="1">
        <text>ATP + protein L-histidine = ADP + protein N-phospho-L-histidine.</text>
        <dbReference type="EC" id="2.7.13.3"/>
    </reaction>
</comment>
<keyword evidence="5" id="KW-0808">Transferase</keyword>
<keyword evidence="7 13" id="KW-0418">Kinase</keyword>
<feature type="domain" description="Histidine kinase" evidence="11">
    <location>
        <begin position="235"/>
        <end position="433"/>
    </location>
</feature>
<keyword evidence="10" id="KW-0472">Membrane</keyword>
<dbReference type="RefSeq" id="WP_184334148.1">
    <property type="nucleotide sequence ID" value="NZ_JACHHZ010000004.1"/>
</dbReference>
<dbReference type="Proteomes" id="UP000588068">
    <property type="component" value="Unassembled WGS sequence"/>
</dbReference>
<dbReference type="InterPro" id="IPR036890">
    <property type="entry name" value="HATPase_C_sf"/>
</dbReference>
<dbReference type="PANTHER" id="PTHR45436:SF16">
    <property type="entry name" value="HISTIDINE KINASE"/>
    <property type="match status" value="1"/>
</dbReference>
<dbReference type="CDD" id="cd00082">
    <property type="entry name" value="HisKA"/>
    <property type="match status" value="1"/>
</dbReference>
<evidence type="ECO:0000256" key="4">
    <source>
        <dbReference type="ARBA" id="ARBA00022553"/>
    </source>
</evidence>
<dbReference type="Gene3D" id="3.30.565.10">
    <property type="entry name" value="Histidine kinase-like ATPase, C-terminal domain"/>
    <property type="match status" value="1"/>
</dbReference>
<evidence type="ECO:0000256" key="9">
    <source>
        <dbReference type="ARBA" id="ARBA00023012"/>
    </source>
</evidence>
<reference evidence="13 14" key="1">
    <citation type="submission" date="2020-08" db="EMBL/GenBank/DDBJ databases">
        <title>Genomic Encyclopedia of Type Strains, Phase IV (KMG-IV): sequencing the most valuable type-strain genomes for metagenomic binning, comparative biology and taxonomic classification.</title>
        <authorList>
            <person name="Goeker M."/>
        </authorList>
    </citation>
    <scope>NUCLEOTIDE SEQUENCE [LARGE SCALE GENOMIC DNA]</scope>
    <source>
        <strain evidence="13 14">DSM 26723</strain>
    </source>
</reference>
<keyword evidence="9" id="KW-0902">Two-component regulatory system</keyword>
<evidence type="ECO:0000313" key="14">
    <source>
        <dbReference type="Proteomes" id="UP000588068"/>
    </source>
</evidence>
<dbReference type="PROSITE" id="PS50885">
    <property type="entry name" value="HAMP"/>
    <property type="match status" value="1"/>
</dbReference>
<sequence>MARAIDFRRIPFVRKADQWLAGLSLRSRIAGTMLALVAVAGIVLAAWAVLADERLKRNVTYDLLSEELTHYEQRMRIDRGAEPLRSARLSIYRSSDFAELPRRIATLRPGEMHRVRSAGRVLDVLVRDGDFGRLYITYDVTTHARQELIAVLIIALGVVGIVAMAGWAAFGISRRLVEPINTLADRLTAIDPVQRHVRIGAEFAGNELEPIARSIDSYMERLDGFVEREQSFTSTASHELRTPLAVIRGAVELLEAQMADRPSTASALARIQRAVREMTEFTDALLMLSREEHAATRAEAACEVQQLLVRVVDDLRSVTAGKKISIHVDMQHPVRVPAPESMVAMLIGNIVRNALQHGTADEVRCVMKDRELIVSNAGALPHADLPQAAARHFTTHPGGHGMGLYLVRRICERYRWGIRLENDAEGVRATVGF</sequence>
<keyword evidence="4" id="KW-0597">Phosphoprotein</keyword>
<proteinExistence type="predicted"/>
<keyword evidence="6 10" id="KW-0812">Transmembrane</keyword>
<dbReference type="SUPFAM" id="SSF55874">
    <property type="entry name" value="ATPase domain of HSP90 chaperone/DNA topoisomerase II/histidine kinase"/>
    <property type="match status" value="1"/>
</dbReference>
<dbReference type="AlphaFoldDB" id="A0A841HS89"/>
<dbReference type="GO" id="GO:0005886">
    <property type="term" value="C:plasma membrane"/>
    <property type="evidence" value="ECO:0007669"/>
    <property type="project" value="TreeGrafter"/>
</dbReference>
<dbReference type="Pfam" id="PF02518">
    <property type="entry name" value="HATPase_c"/>
    <property type="match status" value="1"/>
</dbReference>
<dbReference type="InterPro" id="IPR050428">
    <property type="entry name" value="TCS_sensor_his_kinase"/>
</dbReference>
<evidence type="ECO:0000256" key="8">
    <source>
        <dbReference type="ARBA" id="ARBA00022989"/>
    </source>
</evidence>
<dbReference type="InterPro" id="IPR003660">
    <property type="entry name" value="HAMP_dom"/>
</dbReference>
<evidence type="ECO:0000256" key="6">
    <source>
        <dbReference type="ARBA" id="ARBA00022692"/>
    </source>
</evidence>
<dbReference type="Gene3D" id="1.10.287.130">
    <property type="match status" value="1"/>
</dbReference>
<dbReference type="EC" id="2.7.13.3" evidence="3"/>
<evidence type="ECO:0000256" key="3">
    <source>
        <dbReference type="ARBA" id="ARBA00012438"/>
    </source>
</evidence>
<keyword evidence="8 10" id="KW-1133">Transmembrane helix</keyword>
<dbReference type="GO" id="GO:0000155">
    <property type="term" value="F:phosphorelay sensor kinase activity"/>
    <property type="evidence" value="ECO:0007669"/>
    <property type="project" value="InterPro"/>
</dbReference>
<evidence type="ECO:0000256" key="10">
    <source>
        <dbReference type="SAM" id="Phobius"/>
    </source>
</evidence>
<dbReference type="InterPro" id="IPR003661">
    <property type="entry name" value="HisK_dim/P_dom"/>
</dbReference>
<feature type="transmembrane region" description="Helical" evidence="10">
    <location>
        <begin position="29"/>
        <end position="50"/>
    </location>
</feature>
<protein>
    <recommendedName>
        <fullName evidence="3">histidine kinase</fullName>
        <ecNumber evidence="3">2.7.13.3</ecNumber>
    </recommendedName>
</protein>
<dbReference type="InterPro" id="IPR003594">
    <property type="entry name" value="HATPase_dom"/>
</dbReference>
<evidence type="ECO:0000259" key="12">
    <source>
        <dbReference type="PROSITE" id="PS50885"/>
    </source>
</evidence>
<gene>
    <name evidence="13" type="ORF">HNQ60_003632</name>
</gene>
<dbReference type="InterPro" id="IPR036097">
    <property type="entry name" value="HisK_dim/P_sf"/>
</dbReference>
<evidence type="ECO:0000313" key="13">
    <source>
        <dbReference type="EMBL" id="MBB6094745.1"/>
    </source>
</evidence>
<name>A0A841HS89_9GAMM</name>
<dbReference type="EMBL" id="JACHHZ010000004">
    <property type="protein sequence ID" value="MBB6094745.1"/>
    <property type="molecule type" value="Genomic_DNA"/>
</dbReference>
<feature type="transmembrane region" description="Helical" evidence="10">
    <location>
        <begin position="148"/>
        <end position="170"/>
    </location>
</feature>
<evidence type="ECO:0000256" key="5">
    <source>
        <dbReference type="ARBA" id="ARBA00022679"/>
    </source>
</evidence>
<evidence type="ECO:0000259" key="11">
    <source>
        <dbReference type="PROSITE" id="PS50109"/>
    </source>
</evidence>
<evidence type="ECO:0000256" key="7">
    <source>
        <dbReference type="ARBA" id="ARBA00022777"/>
    </source>
</evidence>
<evidence type="ECO:0000256" key="2">
    <source>
        <dbReference type="ARBA" id="ARBA00004370"/>
    </source>
</evidence>
<keyword evidence="14" id="KW-1185">Reference proteome</keyword>
<dbReference type="PROSITE" id="PS50109">
    <property type="entry name" value="HIS_KIN"/>
    <property type="match status" value="1"/>
</dbReference>
<organism evidence="13 14">
    <name type="scientific">Povalibacter uvarum</name>
    <dbReference type="NCBI Taxonomy" id="732238"/>
    <lineage>
        <taxon>Bacteria</taxon>
        <taxon>Pseudomonadati</taxon>
        <taxon>Pseudomonadota</taxon>
        <taxon>Gammaproteobacteria</taxon>
        <taxon>Steroidobacterales</taxon>
        <taxon>Steroidobacteraceae</taxon>
        <taxon>Povalibacter</taxon>
    </lineage>
</organism>
<dbReference type="Pfam" id="PF00512">
    <property type="entry name" value="HisKA"/>
    <property type="match status" value="1"/>
</dbReference>
<dbReference type="SMART" id="SM00388">
    <property type="entry name" value="HisKA"/>
    <property type="match status" value="1"/>
</dbReference>